<dbReference type="STRING" id="45065.Lgee_0183"/>
<proteinExistence type="predicted"/>
<sequence length="71" mass="7877">MIRNIKSRKSMAFSALRILWKLALVFLQLIATIASDDRSKPCHSALKAQALFDEGLISIDEYNKCVHGDGG</sequence>
<protein>
    <submittedName>
        <fullName evidence="1">Uncharacterized protein</fullName>
    </submittedName>
</protein>
<dbReference type="Proteomes" id="UP000054785">
    <property type="component" value="Unassembled WGS sequence"/>
</dbReference>
<accession>A0A0W0U8X8</accession>
<dbReference type="EMBL" id="LNYC01000004">
    <property type="protein sequence ID" value="KTD04430.1"/>
    <property type="molecule type" value="Genomic_DNA"/>
</dbReference>
<dbReference type="OrthoDB" id="5642051at2"/>
<keyword evidence="2" id="KW-1185">Reference proteome</keyword>
<comment type="caution">
    <text evidence="1">The sequence shown here is derived from an EMBL/GenBank/DDBJ whole genome shotgun (WGS) entry which is preliminary data.</text>
</comment>
<gene>
    <name evidence="1" type="ORF">Lgee_0183</name>
</gene>
<organism evidence="1 2">
    <name type="scientific">Legionella geestiana</name>
    <dbReference type="NCBI Taxonomy" id="45065"/>
    <lineage>
        <taxon>Bacteria</taxon>
        <taxon>Pseudomonadati</taxon>
        <taxon>Pseudomonadota</taxon>
        <taxon>Gammaproteobacteria</taxon>
        <taxon>Legionellales</taxon>
        <taxon>Legionellaceae</taxon>
        <taxon>Legionella</taxon>
    </lineage>
</organism>
<evidence type="ECO:0000313" key="1">
    <source>
        <dbReference type="EMBL" id="KTD04430.1"/>
    </source>
</evidence>
<name>A0A0W0U8X8_9GAMM</name>
<reference evidence="1 2" key="1">
    <citation type="submission" date="2015-11" db="EMBL/GenBank/DDBJ databases">
        <title>Genomic analysis of 38 Legionella species identifies large and diverse effector repertoires.</title>
        <authorList>
            <person name="Burstein D."/>
            <person name="Amaro F."/>
            <person name="Zusman T."/>
            <person name="Lifshitz Z."/>
            <person name="Cohen O."/>
            <person name="Gilbert J.A."/>
            <person name="Pupko T."/>
            <person name="Shuman H.A."/>
            <person name="Segal G."/>
        </authorList>
    </citation>
    <scope>NUCLEOTIDE SEQUENCE [LARGE SCALE GENOMIC DNA]</scope>
    <source>
        <strain evidence="1 2">ATCC 49504</strain>
    </source>
</reference>
<evidence type="ECO:0000313" key="2">
    <source>
        <dbReference type="Proteomes" id="UP000054785"/>
    </source>
</evidence>
<dbReference type="RefSeq" id="WP_058387033.1">
    <property type="nucleotide sequence ID" value="NZ_CAAAHN010000015.1"/>
</dbReference>
<dbReference type="AlphaFoldDB" id="A0A0W0U8X8"/>